<sequence>MPSLFKRRADAAETVDTEPAEPAEATEADEAATRPRAYTEKKGKATPKRSEAQKRAKEAPPADRKEAARRLRDRQRAERAEARQKMAAGDDRYLPARDRGPEKALARKVVDSRRNIGSYFLIAALVILIGTSQSMPPLVRTVAQVLWFALAFLFVLDSVLLCRKVRKAMKAKMPKAAVRWGSMYMYVVMRSITFRKLRLPSPQVKIGEPL</sequence>
<dbReference type="Proteomes" id="UP000680750">
    <property type="component" value="Chromosome"/>
</dbReference>
<feature type="region of interest" description="Disordered" evidence="1">
    <location>
        <begin position="1"/>
        <end position="97"/>
    </location>
</feature>
<feature type="transmembrane region" description="Helical" evidence="2">
    <location>
        <begin position="116"/>
        <end position="135"/>
    </location>
</feature>
<evidence type="ECO:0000256" key="1">
    <source>
        <dbReference type="SAM" id="MobiDB-lite"/>
    </source>
</evidence>
<name>A0A810L137_9ACTN</name>
<dbReference type="KEGG" id="aser:Asera_32310"/>
<feature type="compositionally biased region" description="Basic and acidic residues" evidence="1">
    <location>
        <begin position="31"/>
        <end position="97"/>
    </location>
</feature>
<keyword evidence="2" id="KW-1133">Transmembrane helix</keyword>
<keyword evidence="2" id="KW-0812">Transmembrane</keyword>
<proteinExistence type="predicted"/>
<dbReference type="InterPro" id="IPR021403">
    <property type="entry name" value="DUF3043"/>
</dbReference>
<dbReference type="RefSeq" id="WP_030448891.1">
    <property type="nucleotide sequence ID" value="NZ_AP023354.1"/>
</dbReference>
<keyword evidence="2" id="KW-0472">Membrane</keyword>
<gene>
    <name evidence="3" type="ORF">Asera_32310</name>
</gene>
<feature type="transmembrane region" description="Helical" evidence="2">
    <location>
        <begin position="141"/>
        <end position="162"/>
    </location>
</feature>
<evidence type="ECO:0000313" key="4">
    <source>
        <dbReference type="Proteomes" id="UP000680750"/>
    </source>
</evidence>
<dbReference type="OrthoDB" id="5194448at2"/>
<dbReference type="Pfam" id="PF11241">
    <property type="entry name" value="DUF3043"/>
    <property type="match status" value="1"/>
</dbReference>
<keyword evidence="4" id="KW-1185">Reference proteome</keyword>
<evidence type="ECO:0008006" key="5">
    <source>
        <dbReference type="Google" id="ProtNLM"/>
    </source>
</evidence>
<evidence type="ECO:0000256" key="2">
    <source>
        <dbReference type="SAM" id="Phobius"/>
    </source>
</evidence>
<accession>A0A810L137</accession>
<organism evidence="3 4">
    <name type="scientific">Actinocatenispora sera</name>
    <dbReference type="NCBI Taxonomy" id="390989"/>
    <lineage>
        <taxon>Bacteria</taxon>
        <taxon>Bacillati</taxon>
        <taxon>Actinomycetota</taxon>
        <taxon>Actinomycetes</taxon>
        <taxon>Micromonosporales</taxon>
        <taxon>Micromonosporaceae</taxon>
        <taxon>Actinocatenispora</taxon>
    </lineage>
</organism>
<protein>
    <recommendedName>
        <fullName evidence="5">DUF3043 domain-containing protein</fullName>
    </recommendedName>
</protein>
<evidence type="ECO:0000313" key="3">
    <source>
        <dbReference type="EMBL" id="BCJ29123.1"/>
    </source>
</evidence>
<reference evidence="3" key="1">
    <citation type="submission" date="2020-08" db="EMBL/GenBank/DDBJ databases">
        <title>Whole genome shotgun sequence of Actinocatenispora sera NBRC 101916.</title>
        <authorList>
            <person name="Komaki H."/>
            <person name="Tamura T."/>
        </authorList>
    </citation>
    <scope>NUCLEOTIDE SEQUENCE</scope>
    <source>
        <strain evidence="3">NBRC 101916</strain>
    </source>
</reference>
<feature type="compositionally biased region" description="Acidic residues" evidence="1">
    <location>
        <begin position="13"/>
        <end position="30"/>
    </location>
</feature>
<dbReference type="EMBL" id="AP023354">
    <property type="protein sequence ID" value="BCJ29123.1"/>
    <property type="molecule type" value="Genomic_DNA"/>
</dbReference>
<dbReference type="AlphaFoldDB" id="A0A810L137"/>